<dbReference type="AlphaFoldDB" id="A0A9P7C4P9"/>
<evidence type="ECO:0000256" key="1">
    <source>
        <dbReference type="SAM" id="MobiDB-lite"/>
    </source>
</evidence>
<evidence type="ECO:0000313" key="3">
    <source>
        <dbReference type="Proteomes" id="UP000740926"/>
    </source>
</evidence>
<feature type="compositionally biased region" description="Pro residues" evidence="1">
    <location>
        <begin position="147"/>
        <end position="156"/>
    </location>
</feature>
<keyword evidence="3" id="KW-1185">Reference proteome</keyword>
<accession>A0A9P7C4P9</accession>
<protein>
    <submittedName>
        <fullName evidence="2">Uncharacterized protein</fullName>
    </submittedName>
</protein>
<comment type="caution">
    <text evidence="2">The sequence shown here is derived from an EMBL/GenBank/DDBJ whole genome shotgun (WGS) entry which is preliminary data.</text>
</comment>
<feature type="region of interest" description="Disordered" evidence="1">
    <location>
        <begin position="114"/>
        <end position="156"/>
    </location>
</feature>
<dbReference type="Proteomes" id="UP000740926">
    <property type="component" value="Unassembled WGS sequence"/>
</dbReference>
<name>A0A9P7C4P9_9FUNG</name>
<sequence>MRITARGGAPARCRPAATGAGQRLGQFQRVFKRLPHRIGRIQQHARQAGLLGVVDGHAGADDHLDAVGAQVCDAVERVLAGDKAPMLDIQAETVLEVAEYRYVTGVGRSRWPGWAPAAGRAGRAARRHWSPRQSPRRSVHGAGAGRSPPPLPRSRD</sequence>
<proteinExistence type="predicted"/>
<evidence type="ECO:0000313" key="2">
    <source>
        <dbReference type="EMBL" id="KAG1535036.1"/>
    </source>
</evidence>
<dbReference type="EMBL" id="JAANIU010008461">
    <property type="protein sequence ID" value="KAG1535036.1"/>
    <property type="molecule type" value="Genomic_DNA"/>
</dbReference>
<organism evidence="2 3">
    <name type="scientific">Rhizopus delemar</name>
    <dbReference type="NCBI Taxonomy" id="936053"/>
    <lineage>
        <taxon>Eukaryota</taxon>
        <taxon>Fungi</taxon>
        <taxon>Fungi incertae sedis</taxon>
        <taxon>Mucoromycota</taxon>
        <taxon>Mucoromycotina</taxon>
        <taxon>Mucoromycetes</taxon>
        <taxon>Mucorales</taxon>
        <taxon>Mucorineae</taxon>
        <taxon>Rhizopodaceae</taxon>
        <taxon>Rhizopus</taxon>
    </lineage>
</organism>
<reference evidence="2 3" key="1">
    <citation type="journal article" date="2020" name="Microb. Genom.">
        <title>Genetic diversity of clinical and environmental Mucorales isolates obtained from an investigation of mucormycosis cases among solid organ transplant recipients.</title>
        <authorList>
            <person name="Nguyen M.H."/>
            <person name="Kaul D."/>
            <person name="Muto C."/>
            <person name="Cheng S.J."/>
            <person name="Richter R.A."/>
            <person name="Bruno V.M."/>
            <person name="Liu G."/>
            <person name="Beyhan S."/>
            <person name="Sundermann A.J."/>
            <person name="Mounaud S."/>
            <person name="Pasculle A.W."/>
            <person name="Nierman W.C."/>
            <person name="Driscoll E."/>
            <person name="Cumbie R."/>
            <person name="Clancy C.J."/>
            <person name="Dupont C.L."/>
        </authorList>
    </citation>
    <scope>NUCLEOTIDE SEQUENCE [LARGE SCALE GENOMIC DNA]</scope>
    <source>
        <strain evidence="2 3">GL24</strain>
    </source>
</reference>
<feature type="compositionally biased region" description="Basic residues" evidence="1">
    <location>
        <begin position="123"/>
        <end position="139"/>
    </location>
</feature>
<gene>
    <name evidence="2" type="ORF">G6F50_015408</name>
</gene>